<feature type="region of interest" description="Disordered" evidence="5">
    <location>
        <begin position="821"/>
        <end position="854"/>
    </location>
</feature>
<gene>
    <name evidence="8" type="ORF">PVSEL_0601490</name>
</gene>
<dbReference type="VEuPathDB" id="PlasmoDB:PVLDE_0601390"/>
<evidence type="ECO:0000256" key="3">
    <source>
        <dbReference type="ARBA" id="ARBA00022741"/>
    </source>
</evidence>
<feature type="transmembrane region" description="Helical" evidence="6">
    <location>
        <begin position="216"/>
        <end position="238"/>
    </location>
</feature>
<dbReference type="GO" id="GO:0016879">
    <property type="term" value="F:ligase activity, forming carbon-nitrogen bonds"/>
    <property type="evidence" value="ECO:0007669"/>
    <property type="project" value="InterPro"/>
</dbReference>
<accession>A0A6V7SLP9</accession>
<keyword evidence="1" id="KW-0436">Ligase</keyword>
<keyword evidence="4" id="KW-0067">ATP-binding</keyword>
<dbReference type="EMBL" id="LR865427">
    <property type="protein sequence ID" value="CAD2100074.1"/>
    <property type="molecule type" value="Genomic_DNA"/>
</dbReference>
<feature type="domain" description="tRNA(Ile)-lysidine/2-thiocytidine synthase N-terminal" evidence="7">
    <location>
        <begin position="463"/>
        <end position="554"/>
    </location>
</feature>
<feature type="compositionally biased region" description="Basic and acidic residues" evidence="5">
    <location>
        <begin position="832"/>
        <end position="841"/>
    </location>
</feature>
<reference evidence="8 9" key="1">
    <citation type="submission" date="2020-08" db="EMBL/GenBank/DDBJ databases">
        <authorList>
            <person name="Ramaprasad A."/>
        </authorList>
    </citation>
    <scope>NUCLEOTIDE SEQUENCE [LARGE SCALE GENOMIC DNA]</scope>
</reference>
<dbReference type="PANTHER" id="PTHR43033:SF1">
    <property type="entry name" value="TRNA(ILE)-LYSIDINE SYNTHASE-RELATED"/>
    <property type="match status" value="1"/>
</dbReference>
<protein>
    <recommendedName>
        <fullName evidence="7">tRNA(Ile)-lysidine/2-thiocytidine synthase N-terminal domain-containing protein</fullName>
    </recommendedName>
</protein>
<evidence type="ECO:0000259" key="7">
    <source>
        <dbReference type="Pfam" id="PF01171"/>
    </source>
</evidence>
<evidence type="ECO:0000256" key="6">
    <source>
        <dbReference type="SAM" id="Phobius"/>
    </source>
</evidence>
<keyword evidence="6" id="KW-1133">Transmembrane helix</keyword>
<evidence type="ECO:0000313" key="9">
    <source>
        <dbReference type="Proteomes" id="UP000515697"/>
    </source>
</evidence>
<feature type="transmembrane region" description="Helical" evidence="6">
    <location>
        <begin position="6"/>
        <end position="23"/>
    </location>
</feature>
<sequence>MHLLLIFYFLWIYWICNVTSLNIRKHGCKNTYTFLNPWTLEKRRKINNPKQYVYLKTEKNIHEIIFNEAEKLSNHILNKKKKKKTIILNENINEQNKVTNLFKGSKTQDGLFLKKFCSFINIENDIKNKELQNVTKSNSLVFTKWGSPKDDTLNTCSNPCEEHEIDEKVDENELNNKDNSISKITDDEIIQQVEAYWVSLLKNKYFFYFIKKKKNIIFSVSAGVDSLSLLYSFIFTIYKIIITILYKDDLNYFDILNKMKNAHFYKYEDIYNLIQEKVANINHICNNNSEHLRINKIYFFLSILNKITVLYCNHKTRTECVKEKKFIKQICKLYNLKFATKALAQNDIIKTNDSNIFNDNNLKVPKSNNNFLLISRLWRRNTYTELANKILKQEAKHFGNENEKHSICGFEKGENYKYSEYLNDINVYLKKVYKKNVCTVLLKSCKNFPNYFSDFFFKKKEFFKKCKKIKALIFIGHHQNDNNETMLFHFFRGIYIKNLKGIKFLTYFKDCLFYRPFIKLNKIQIYNYMYVIKKKWKYDISNHKLSVSRNFIRNVLIPNISLIFQKNKQNIKIVESFPTNNTQNGEARQGNETTIHTPTDKTDELENVEMYAHSFLDKRLTNLSSQIKNLDNHLAFHNNIFYTYLKNKYYISDDIKIKTNNFFIIEYMKMQNNLYNHFFSNTNVDKIIQINKLLYKNNIFLKIFNFYEFLSLPSKLARIEVLYNIIKKDIKTNLNYSTVEQIYNELFLFTATNLRLASLKNNTNINENDTDIIPTIETSKRAECITTPTNGPSKLKVININGKNKIVVNDNLFCIINSSSNSRSSNNNTIDNVEKGRRDENLQNNENTNPTKEYKDKSSNIFIHNNISAKVKRINKKNFIIQKSKPNNAYLFIKKRKKKKKEKFNIHIRYLKKNDFIINDRQKKKFIKATKFLSHHNIPYIYKYFLPIIEIENFKKNGILFFFLFGKLTNDKFSLRYLIKKKNLQNNFIYSIQFKNNDDSFI</sequence>
<organism evidence="8 9">
    <name type="scientific">Plasmodium vinckei</name>
    <dbReference type="NCBI Taxonomy" id="5860"/>
    <lineage>
        <taxon>Eukaryota</taxon>
        <taxon>Sar</taxon>
        <taxon>Alveolata</taxon>
        <taxon>Apicomplexa</taxon>
        <taxon>Aconoidasida</taxon>
        <taxon>Haemosporida</taxon>
        <taxon>Plasmodiidae</taxon>
        <taxon>Plasmodium</taxon>
        <taxon>Plasmodium (Vinckeia)</taxon>
    </lineage>
</organism>
<dbReference type="InterPro" id="IPR014729">
    <property type="entry name" value="Rossmann-like_a/b/a_fold"/>
</dbReference>
<dbReference type="GO" id="GO:0005524">
    <property type="term" value="F:ATP binding"/>
    <property type="evidence" value="ECO:0007669"/>
    <property type="project" value="UniProtKB-KW"/>
</dbReference>
<evidence type="ECO:0000256" key="5">
    <source>
        <dbReference type="SAM" id="MobiDB-lite"/>
    </source>
</evidence>
<keyword evidence="2" id="KW-0819">tRNA processing</keyword>
<dbReference type="VEuPathDB" id="PlasmoDB:PVBDA_0601280"/>
<dbReference type="InterPro" id="IPR011063">
    <property type="entry name" value="TilS/TtcA_N"/>
</dbReference>
<dbReference type="PANTHER" id="PTHR43033">
    <property type="entry name" value="TRNA(ILE)-LYSIDINE SYNTHASE-RELATED"/>
    <property type="match status" value="1"/>
</dbReference>
<dbReference type="SUPFAM" id="SSF52402">
    <property type="entry name" value="Adenine nucleotide alpha hydrolases-like"/>
    <property type="match status" value="1"/>
</dbReference>
<proteinExistence type="predicted"/>
<name>A0A6V7SLP9_PLAVN</name>
<dbReference type="GO" id="GO:0008033">
    <property type="term" value="P:tRNA processing"/>
    <property type="evidence" value="ECO:0007669"/>
    <property type="project" value="UniProtKB-KW"/>
</dbReference>
<dbReference type="InterPro" id="IPR012094">
    <property type="entry name" value="tRNA_Ile_lys_synt"/>
</dbReference>
<dbReference type="VEuPathDB" id="PlasmoDB:PVPCR_0601420"/>
<dbReference type="AlphaFoldDB" id="A0A6V7SLP9"/>
<dbReference type="VEuPathDB" id="PlasmoDB:PVSEL_0601490"/>
<evidence type="ECO:0000256" key="2">
    <source>
        <dbReference type="ARBA" id="ARBA00022694"/>
    </source>
</evidence>
<evidence type="ECO:0000313" key="8">
    <source>
        <dbReference type="EMBL" id="CAD2100074.1"/>
    </source>
</evidence>
<evidence type="ECO:0000256" key="4">
    <source>
        <dbReference type="ARBA" id="ARBA00022840"/>
    </source>
</evidence>
<keyword evidence="6" id="KW-0472">Membrane</keyword>
<evidence type="ECO:0000256" key="1">
    <source>
        <dbReference type="ARBA" id="ARBA00022598"/>
    </source>
</evidence>
<dbReference type="Pfam" id="PF01171">
    <property type="entry name" value="ATP_bind_3"/>
    <property type="match status" value="1"/>
</dbReference>
<dbReference type="VEuPathDB" id="PlasmoDB:PVVCY_0601270"/>
<keyword evidence="6" id="KW-0812">Transmembrane</keyword>
<dbReference type="Proteomes" id="UP000515697">
    <property type="component" value="Chromosome PVSEL_06"/>
</dbReference>
<feature type="compositionally biased region" description="Polar residues" evidence="5">
    <location>
        <begin position="842"/>
        <end position="851"/>
    </location>
</feature>
<dbReference type="Gene3D" id="3.40.50.620">
    <property type="entry name" value="HUPs"/>
    <property type="match status" value="2"/>
</dbReference>
<keyword evidence="3" id="KW-0547">Nucleotide-binding</keyword>